<protein>
    <recommendedName>
        <fullName evidence="6">PEGA domain-containing protein</fullName>
    </recommendedName>
</protein>
<gene>
    <name evidence="3" type="ORF">EJE24_16750</name>
    <name evidence="2" type="ORF">NGC28_18970</name>
</gene>
<evidence type="ECO:0000313" key="2">
    <source>
        <dbReference type="EMBL" id="MEB7544515.1"/>
    </source>
</evidence>
<dbReference type="Proteomes" id="UP001310558">
    <property type="component" value="Unassembled WGS sequence"/>
</dbReference>
<dbReference type="EMBL" id="RWHU01000006">
    <property type="protein sequence ID" value="RSK65743.1"/>
    <property type="molecule type" value="Genomic_DNA"/>
</dbReference>
<evidence type="ECO:0008006" key="6">
    <source>
        <dbReference type="Google" id="ProtNLM"/>
    </source>
</evidence>
<dbReference type="EMBL" id="JAMWJU010000006">
    <property type="protein sequence ID" value="MEB7544515.1"/>
    <property type="molecule type" value="Genomic_DNA"/>
</dbReference>
<name>A0A428LMV8_9ENTR</name>
<reference evidence="2 5" key="2">
    <citation type="submission" date="2022-06" db="EMBL/GenBank/DDBJ databases">
        <title>Whole Genome analysis of Bacterial isolates collected during year 2020 from Guwahati, Assam, India.</title>
        <authorList>
            <person name="Mendem S.K."/>
            <person name="Rakshit O."/>
            <person name="Murugesan D."/>
            <person name="Saikia K."/>
            <person name="Shome R."/>
            <person name="Raisen C."/>
            <person name="Holmes M.A."/>
            <person name="Shome B.R."/>
        </authorList>
    </citation>
    <scope>NUCLEOTIDE SEQUENCE [LARGE SCALE GENOMIC DNA]</scope>
    <source>
        <strain evidence="2 5">Sil NS 53</strain>
    </source>
</reference>
<keyword evidence="1" id="KW-0732">Signal</keyword>
<evidence type="ECO:0000313" key="4">
    <source>
        <dbReference type="Proteomes" id="UP000276389"/>
    </source>
</evidence>
<organism evidence="3 4">
    <name type="scientific">Enterobacter huaxiensis</name>
    <dbReference type="NCBI Taxonomy" id="2494702"/>
    <lineage>
        <taxon>Bacteria</taxon>
        <taxon>Pseudomonadati</taxon>
        <taxon>Pseudomonadota</taxon>
        <taxon>Gammaproteobacteria</taxon>
        <taxon>Enterobacterales</taxon>
        <taxon>Enterobacteriaceae</taxon>
        <taxon>Enterobacter</taxon>
    </lineage>
</organism>
<evidence type="ECO:0000313" key="3">
    <source>
        <dbReference type="EMBL" id="RSK65743.1"/>
    </source>
</evidence>
<accession>A0A428LMV8</accession>
<comment type="caution">
    <text evidence="3">The sequence shown here is derived from an EMBL/GenBank/DDBJ whole genome shotgun (WGS) entry which is preliminary data.</text>
</comment>
<evidence type="ECO:0000256" key="1">
    <source>
        <dbReference type="SAM" id="SignalP"/>
    </source>
</evidence>
<evidence type="ECO:0000313" key="5">
    <source>
        <dbReference type="Proteomes" id="UP001310558"/>
    </source>
</evidence>
<dbReference type="RefSeq" id="WP_119936387.1">
    <property type="nucleotide sequence ID" value="NZ_CP043342.1"/>
</dbReference>
<dbReference type="PROSITE" id="PS51257">
    <property type="entry name" value="PROKAR_LIPOPROTEIN"/>
    <property type="match status" value="1"/>
</dbReference>
<keyword evidence="5" id="KW-1185">Reference proteome</keyword>
<sequence length="145" mass="16009">MKKFTFLLLLPLLLSGCAAIVGSNEETVNIESQPTNAFFIISDQRGAIIKTGTTPQAVTLKKSDGSYFGKREYTLTVKQEGYYSLIVPLETRLSHWYTLGNIIFLGVPGWLVVDPFFGGMYTLKSDAISAVLRPCPPGPFNYMCT</sequence>
<feature type="signal peptide" evidence="1">
    <location>
        <begin position="1"/>
        <end position="18"/>
    </location>
</feature>
<dbReference type="AlphaFoldDB" id="A0A428LMV8"/>
<dbReference type="OrthoDB" id="194242at2"/>
<feature type="chain" id="PRO_5019113117" description="PEGA domain-containing protein" evidence="1">
    <location>
        <begin position="19"/>
        <end position="145"/>
    </location>
</feature>
<reference evidence="3 4" key="1">
    <citation type="submission" date="2018-12" db="EMBL/GenBank/DDBJ databases">
        <title>The Genome Submission of two Enterobacter spp. strains.</title>
        <authorList>
            <person name="Wu W."/>
            <person name="Wei L."/>
            <person name="Feng Y."/>
            <person name="Zong Z."/>
        </authorList>
    </citation>
    <scope>NUCLEOTIDE SEQUENCE [LARGE SCALE GENOMIC DNA]</scope>
    <source>
        <strain evidence="3 4">WCHEHu045002</strain>
    </source>
</reference>
<dbReference type="Proteomes" id="UP000276389">
    <property type="component" value="Unassembled WGS sequence"/>
</dbReference>
<proteinExistence type="predicted"/>